<dbReference type="RefSeq" id="WP_185074092.1">
    <property type="nucleotide sequence ID" value="NZ_JACHMB010000001.1"/>
</dbReference>
<dbReference type="PANTHER" id="PTHR43157">
    <property type="entry name" value="PHOSPHATIDYLINOSITOL-GLYCAN BIOSYNTHESIS CLASS F PROTEIN-RELATED"/>
    <property type="match status" value="1"/>
</dbReference>
<evidence type="ECO:0000313" key="4">
    <source>
        <dbReference type="Proteomes" id="UP000579153"/>
    </source>
</evidence>
<accession>A0A7W9GBJ2</accession>
<dbReference type="GO" id="GO:0016491">
    <property type="term" value="F:oxidoreductase activity"/>
    <property type="evidence" value="ECO:0007669"/>
    <property type="project" value="UniProtKB-KW"/>
</dbReference>
<proteinExistence type="inferred from homology"/>
<keyword evidence="1" id="KW-0560">Oxidoreductase</keyword>
<dbReference type="PRINTS" id="PR00081">
    <property type="entry name" value="GDHRDH"/>
</dbReference>
<comment type="caution">
    <text evidence="3">The sequence shown here is derived from an EMBL/GenBank/DDBJ whole genome shotgun (WGS) entry which is preliminary data.</text>
</comment>
<dbReference type="Pfam" id="PF00106">
    <property type="entry name" value="adh_short"/>
    <property type="match status" value="1"/>
</dbReference>
<protein>
    <submittedName>
        <fullName evidence="3">NAD(P)-dependent dehydrogenase (Short-subunit alcohol dehydrogenase family)</fullName>
    </submittedName>
</protein>
<evidence type="ECO:0000313" key="3">
    <source>
        <dbReference type="EMBL" id="MBB5780668.1"/>
    </source>
</evidence>
<name>A0A7W9GBJ2_9ACTN</name>
<dbReference type="Proteomes" id="UP000579153">
    <property type="component" value="Unassembled WGS sequence"/>
</dbReference>
<evidence type="ECO:0000256" key="2">
    <source>
        <dbReference type="RuleBase" id="RU000363"/>
    </source>
</evidence>
<reference evidence="3 4" key="1">
    <citation type="submission" date="2020-08" db="EMBL/GenBank/DDBJ databases">
        <title>Sequencing the genomes of 1000 actinobacteria strains.</title>
        <authorList>
            <person name="Klenk H.-P."/>
        </authorList>
    </citation>
    <scope>NUCLEOTIDE SEQUENCE [LARGE SCALE GENOMIC DNA]</scope>
    <source>
        <strain evidence="3 4">DSM 45507</strain>
    </source>
</reference>
<organism evidence="3 4">
    <name type="scientific">Nonomuraea jabiensis</name>
    <dbReference type="NCBI Taxonomy" id="882448"/>
    <lineage>
        <taxon>Bacteria</taxon>
        <taxon>Bacillati</taxon>
        <taxon>Actinomycetota</taxon>
        <taxon>Actinomycetes</taxon>
        <taxon>Streptosporangiales</taxon>
        <taxon>Streptosporangiaceae</taxon>
        <taxon>Nonomuraea</taxon>
    </lineage>
</organism>
<comment type="similarity">
    <text evidence="2">Belongs to the short-chain dehydrogenases/reductases (SDR) family.</text>
</comment>
<dbReference type="PANTHER" id="PTHR43157:SF31">
    <property type="entry name" value="PHOSPHATIDYLINOSITOL-GLYCAN BIOSYNTHESIS CLASS F PROTEIN"/>
    <property type="match status" value="1"/>
</dbReference>
<sequence length="276" mass="29694">MRPMEQRTILVTGATDGLGRALAADLAARGATVLVHGRDDRRGHDTLEEIRAAVPAARLHWYRADLASLDEVRELAQAVSADHKDLDTLVNNAGIGTTVPGGGVRQESADGHELRFAVNYLAGYLLTRLLLPVLRESAPSRIVNVSSLGQAPIDFGDVMLAAGYSGVRAYCQSKLAQVMFTVDLAEELAGTGVTVNALHPATYMPTKMVATPTSELREGVEATSRLVTDPELDEVSGRFFDGLRPSQALEQAYDAEARARLRELSENLSKARPPAH</sequence>
<dbReference type="SUPFAM" id="SSF51735">
    <property type="entry name" value="NAD(P)-binding Rossmann-fold domains"/>
    <property type="match status" value="1"/>
</dbReference>
<dbReference type="AlphaFoldDB" id="A0A7W9GBJ2"/>
<dbReference type="Gene3D" id="3.40.50.720">
    <property type="entry name" value="NAD(P)-binding Rossmann-like Domain"/>
    <property type="match status" value="1"/>
</dbReference>
<dbReference type="EMBL" id="JACHMB010000001">
    <property type="protein sequence ID" value="MBB5780668.1"/>
    <property type="molecule type" value="Genomic_DNA"/>
</dbReference>
<gene>
    <name evidence="3" type="ORF">HD596_007424</name>
</gene>
<dbReference type="InterPro" id="IPR036291">
    <property type="entry name" value="NAD(P)-bd_dom_sf"/>
</dbReference>
<dbReference type="InterPro" id="IPR002347">
    <property type="entry name" value="SDR_fam"/>
</dbReference>
<evidence type="ECO:0000256" key="1">
    <source>
        <dbReference type="ARBA" id="ARBA00023002"/>
    </source>
</evidence>
<keyword evidence="4" id="KW-1185">Reference proteome</keyword>
<dbReference type="PRINTS" id="PR00080">
    <property type="entry name" value="SDRFAMILY"/>
</dbReference>